<dbReference type="InterPro" id="IPR036259">
    <property type="entry name" value="MFS_trans_sf"/>
</dbReference>
<feature type="chain" id="PRO_5042442606" description="Inorganic phosphate transporter" evidence="6">
    <location>
        <begin position="19"/>
        <end position="232"/>
    </location>
</feature>
<gene>
    <name evidence="7" type="ORF">Ddye_018883</name>
    <name evidence="8" type="ORF">Ddye_018887</name>
</gene>
<evidence type="ECO:0000313" key="8">
    <source>
        <dbReference type="EMBL" id="KAK2643692.1"/>
    </source>
</evidence>
<keyword evidence="3 5" id="KW-1133">Transmembrane helix</keyword>
<evidence type="ECO:0000256" key="6">
    <source>
        <dbReference type="SAM" id="SignalP"/>
    </source>
</evidence>
<evidence type="ECO:0000256" key="4">
    <source>
        <dbReference type="ARBA" id="ARBA00023136"/>
    </source>
</evidence>
<evidence type="ECO:0000256" key="3">
    <source>
        <dbReference type="ARBA" id="ARBA00022989"/>
    </source>
</evidence>
<evidence type="ECO:0000256" key="1">
    <source>
        <dbReference type="ARBA" id="ARBA00004141"/>
    </source>
</evidence>
<keyword evidence="4 5" id="KW-0472">Membrane</keyword>
<dbReference type="GO" id="GO:0016020">
    <property type="term" value="C:membrane"/>
    <property type="evidence" value="ECO:0007669"/>
    <property type="project" value="UniProtKB-SubCell"/>
</dbReference>
<comment type="subcellular location">
    <subcellularLocation>
        <location evidence="1">Membrane</location>
        <topology evidence="1">Multi-pass membrane protein</topology>
    </subcellularLocation>
</comment>
<organism evidence="8 9">
    <name type="scientific">Dipteronia dyeriana</name>
    <dbReference type="NCBI Taxonomy" id="168575"/>
    <lineage>
        <taxon>Eukaryota</taxon>
        <taxon>Viridiplantae</taxon>
        <taxon>Streptophyta</taxon>
        <taxon>Embryophyta</taxon>
        <taxon>Tracheophyta</taxon>
        <taxon>Spermatophyta</taxon>
        <taxon>Magnoliopsida</taxon>
        <taxon>eudicotyledons</taxon>
        <taxon>Gunneridae</taxon>
        <taxon>Pentapetalae</taxon>
        <taxon>rosids</taxon>
        <taxon>malvids</taxon>
        <taxon>Sapindales</taxon>
        <taxon>Sapindaceae</taxon>
        <taxon>Hippocastanoideae</taxon>
        <taxon>Acereae</taxon>
        <taxon>Dipteronia</taxon>
    </lineage>
</organism>
<keyword evidence="9" id="KW-1185">Reference proteome</keyword>
<evidence type="ECO:0000313" key="9">
    <source>
        <dbReference type="Proteomes" id="UP001280121"/>
    </source>
</evidence>
<proteinExistence type="predicted"/>
<accession>A0AAD9TX97</accession>
<feature type="signal peptide" evidence="6">
    <location>
        <begin position="1"/>
        <end position="18"/>
    </location>
</feature>
<dbReference type="AlphaFoldDB" id="A0AAD9TX97"/>
<name>A0AAD9TX97_9ROSI</name>
<dbReference type="Proteomes" id="UP001280121">
    <property type="component" value="Unassembled WGS sequence"/>
</dbReference>
<reference evidence="8" key="1">
    <citation type="journal article" date="2023" name="Plant J.">
        <title>Genome sequences and population genomics provide insights into the demographic history, inbreeding, and mutation load of two 'living fossil' tree species of Dipteronia.</title>
        <authorList>
            <person name="Feng Y."/>
            <person name="Comes H.P."/>
            <person name="Chen J."/>
            <person name="Zhu S."/>
            <person name="Lu R."/>
            <person name="Zhang X."/>
            <person name="Li P."/>
            <person name="Qiu J."/>
            <person name="Olsen K.M."/>
            <person name="Qiu Y."/>
        </authorList>
    </citation>
    <scope>NUCLEOTIDE SEQUENCE</scope>
    <source>
        <strain evidence="8">KIB01</strain>
    </source>
</reference>
<dbReference type="EMBL" id="JANJYI010000006">
    <property type="protein sequence ID" value="KAK2643688.1"/>
    <property type="molecule type" value="Genomic_DNA"/>
</dbReference>
<dbReference type="SUPFAM" id="SSF103473">
    <property type="entry name" value="MFS general substrate transporter"/>
    <property type="match status" value="1"/>
</dbReference>
<dbReference type="EMBL" id="JANJYI010000006">
    <property type="protein sequence ID" value="KAK2643692.1"/>
    <property type="molecule type" value="Genomic_DNA"/>
</dbReference>
<evidence type="ECO:0000313" key="7">
    <source>
        <dbReference type="EMBL" id="KAK2643688.1"/>
    </source>
</evidence>
<dbReference type="Pfam" id="PF00083">
    <property type="entry name" value="Sugar_tr"/>
    <property type="match status" value="1"/>
</dbReference>
<comment type="caution">
    <text evidence="8">The sequence shown here is derived from an EMBL/GenBank/DDBJ whole genome shotgun (WGS) entry which is preliminary data.</text>
</comment>
<dbReference type="InterPro" id="IPR005828">
    <property type="entry name" value="MFS_sugar_transport-like"/>
</dbReference>
<protein>
    <recommendedName>
        <fullName evidence="10">Inorganic phosphate transporter</fullName>
    </recommendedName>
</protein>
<dbReference type="PANTHER" id="PTHR24064">
    <property type="entry name" value="SOLUTE CARRIER FAMILY 22 MEMBER"/>
    <property type="match status" value="1"/>
</dbReference>
<dbReference type="Gene3D" id="1.20.1250.20">
    <property type="entry name" value="MFS general substrate transporter like domains"/>
    <property type="match status" value="1"/>
</dbReference>
<evidence type="ECO:0008006" key="10">
    <source>
        <dbReference type="Google" id="ProtNLM"/>
    </source>
</evidence>
<dbReference type="GO" id="GO:0022857">
    <property type="term" value="F:transmembrane transporter activity"/>
    <property type="evidence" value="ECO:0007669"/>
    <property type="project" value="InterPro"/>
</dbReference>
<keyword evidence="6" id="KW-0732">Signal</keyword>
<feature type="transmembrane region" description="Helical" evidence="5">
    <location>
        <begin position="60"/>
        <end position="84"/>
    </location>
</feature>
<keyword evidence="2 5" id="KW-0812">Transmembrane</keyword>
<evidence type="ECO:0000256" key="5">
    <source>
        <dbReference type="SAM" id="Phobius"/>
    </source>
</evidence>
<sequence length="232" mass="26679">MTLMFMVICSIAFGLSFGRHHKAVMATLCFFRFWLGFGIGGDYPLSATIMSEYASRKTRGAFIAAVFAMQGFGILTGGMAAFIISTAFKAIYPASTYAMDPIRSTVPEAGYAWHIILVWGHSSWNNLQLSWLPILQNLLRLIWQKLFRLIWKQESRKLSRLLKIKKNDIVLFSTQFLHRHGLPFLGTAATWFLLDIAFFSQNLFQKDIFSFCLQQMPLDYWSKKSTYSAWCY</sequence>
<evidence type="ECO:0000256" key="2">
    <source>
        <dbReference type="ARBA" id="ARBA00022692"/>
    </source>
</evidence>